<dbReference type="SUPFAM" id="SSF55811">
    <property type="entry name" value="Nudix"/>
    <property type="match status" value="1"/>
</dbReference>
<evidence type="ECO:0000313" key="3">
    <source>
        <dbReference type="EMBL" id="MDC7227370.1"/>
    </source>
</evidence>
<accession>A0AAJ1IHK0</accession>
<dbReference type="CDD" id="cd04692">
    <property type="entry name" value="NUDIX_Hydrolase"/>
    <property type="match status" value="1"/>
</dbReference>
<reference evidence="3 4" key="1">
    <citation type="submission" date="2022-12" db="EMBL/GenBank/DDBJ databases">
        <title>Metagenome assembled genome from gulf of manar.</title>
        <authorList>
            <person name="Kohli P."/>
            <person name="Pk S."/>
            <person name="Venkata Ramana C."/>
            <person name="Sasikala C."/>
        </authorList>
    </citation>
    <scope>NUCLEOTIDE SEQUENCE [LARGE SCALE GENOMIC DNA]</scope>
    <source>
        <strain evidence="3">JB008</strain>
    </source>
</reference>
<dbReference type="Gene3D" id="3.90.79.10">
    <property type="entry name" value="Nucleoside Triphosphate Pyrophosphohydrolase"/>
    <property type="match status" value="1"/>
</dbReference>
<sequence length="168" mass="19115">MVEVFDLVDKNDNVIGIADRDEVHGNPDMIHRVAHVLVFNSAGELYLQKRSADKMVQPGKWDTSVGGHVDAGETYDSAAVRETAEELGISTAIASFDFLYKYLHRNDFESEWVTTYRIVWDGSLKIQESEIDDGRFWSLEEIESSDKSIFTPNFLDELGRYRGFTQAL</sequence>
<evidence type="ECO:0000259" key="2">
    <source>
        <dbReference type="PROSITE" id="PS51462"/>
    </source>
</evidence>
<dbReference type="Pfam" id="PF00293">
    <property type="entry name" value="NUDIX"/>
    <property type="match status" value="1"/>
</dbReference>
<dbReference type="PANTHER" id="PTHR10885">
    <property type="entry name" value="ISOPENTENYL-DIPHOSPHATE DELTA-ISOMERASE"/>
    <property type="match status" value="1"/>
</dbReference>
<proteinExistence type="predicted"/>
<feature type="domain" description="Nudix hydrolase" evidence="2">
    <location>
        <begin position="29"/>
        <end position="161"/>
    </location>
</feature>
<dbReference type="InterPro" id="IPR000086">
    <property type="entry name" value="NUDIX_hydrolase_dom"/>
</dbReference>
<evidence type="ECO:0000256" key="1">
    <source>
        <dbReference type="ARBA" id="ARBA00022801"/>
    </source>
</evidence>
<organism evidence="3 4">
    <name type="scientific">Candidatus Thalassospirochaeta sargassi</name>
    <dbReference type="NCBI Taxonomy" id="3119039"/>
    <lineage>
        <taxon>Bacteria</taxon>
        <taxon>Pseudomonadati</taxon>
        <taxon>Spirochaetota</taxon>
        <taxon>Spirochaetia</taxon>
        <taxon>Spirochaetales</taxon>
        <taxon>Spirochaetaceae</taxon>
        <taxon>Candidatus Thalassospirochaeta</taxon>
    </lineage>
</organism>
<evidence type="ECO:0000313" key="4">
    <source>
        <dbReference type="Proteomes" id="UP001221217"/>
    </source>
</evidence>
<protein>
    <submittedName>
        <fullName evidence="3">NUDIX domain-containing protein</fullName>
    </submittedName>
</protein>
<dbReference type="AlphaFoldDB" id="A0AAJ1IHK0"/>
<dbReference type="PROSITE" id="PS00893">
    <property type="entry name" value="NUDIX_BOX"/>
    <property type="match status" value="1"/>
</dbReference>
<gene>
    <name evidence="3" type="ORF">PQJ61_11465</name>
</gene>
<dbReference type="Proteomes" id="UP001221217">
    <property type="component" value="Unassembled WGS sequence"/>
</dbReference>
<dbReference type="PANTHER" id="PTHR10885:SF0">
    <property type="entry name" value="ISOPENTENYL-DIPHOSPHATE DELTA-ISOMERASE"/>
    <property type="match status" value="1"/>
</dbReference>
<dbReference type="InterPro" id="IPR015797">
    <property type="entry name" value="NUDIX_hydrolase-like_dom_sf"/>
</dbReference>
<name>A0AAJ1IHK0_9SPIO</name>
<dbReference type="PROSITE" id="PS51462">
    <property type="entry name" value="NUDIX"/>
    <property type="match status" value="1"/>
</dbReference>
<comment type="caution">
    <text evidence="3">The sequence shown here is derived from an EMBL/GenBank/DDBJ whole genome shotgun (WGS) entry which is preliminary data.</text>
</comment>
<dbReference type="EMBL" id="JAQQAL010000024">
    <property type="protein sequence ID" value="MDC7227370.1"/>
    <property type="molecule type" value="Genomic_DNA"/>
</dbReference>
<keyword evidence="1" id="KW-0378">Hydrolase</keyword>
<dbReference type="InterPro" id="IPR020084">
    <property type="entry name" value="NUDIX_hydrolase_CS"/>
</dbReference>
<dbReference type="GO" id="GO:0016787">
    <property type="term" value="F:hydrolase activity"/>
    <property type="evidence" value="ECO:0007669"/>
    <property type="project" value="UniProtKB-KW"/>
</dbReference>